<organism evidence="1">
    <name type="scientific">Vecturithrix granuli</name>
    <dbReference type="NCBI Taxonomy" id="1499967"/>
    <lineage>
        <taxon>Bacteria</taxon>
        <taxon>Candidatus Moduliflexota</taxon>
        <taxon>Candidatus Vecturitrichia</taxon>
        <taxon>Candidatus Vecturitrichales</taxon>
        <taxon>Candidatus Vecturitrichaceae</taxon>
        <taxon>Candidatus Vecturithrix</taxon>
    </lineage>
</organism>
<name>A0A081BWM1_VECG1</name>
<dbReference type="EMBL" id="DF820465">
    <property type="protein sequence ID" value="GAK56726.1"/>
    <property type="molecule type" value="Genomic_DNA"/>
</dbReference>
<keyword evidence="2" id="KW-1185">Reference proteome</keyword>
<dbReference type="AlphaFoldDB" id="A0A081BWM1"/>
<accession>A0A081BWM1</accession>
<evidence type="ECO:0000313" key="1">
    <source>
        <dbReference type="EMBL" id="GAK56726.1"/>
    </source>
</evidence>
<reference evidence="1" key="1">
    <citation type="journal article" date="2015" name="PeerJ">
        <title>First genomic representation of candidate bacterial phylum KSB3 points to enhanced environmental sensing as a trigger of wastewater bulking.</title>
        <authorList>
            <person name="Sekiguchi Y."/>
            <person name="Ohashi A."/>
            <person name="Parks D.H."/>
            <person name="Yamauchi T."/>
            <person name="Tyson G.W."/>
            <person name="Hugenholtz P."/>
        </authorList>
    </citation>
    <scope>NUCLEOTIDE SEQUENCE [LARGE SCALE GENOMIC DNA]</scope>
</reference>
<gene>
    <name evidence="1" type="ORF">U27_03689</name>
</gene>
<dbReference type="Proteomes" id="UP000030661">
    <property type="component" value="Unassembled WGS sequence"/>
</dbReference>
<dbReference type="InterPro" id="IPR036249">
    <property type="entry name" value="Thioredoxin-like_sf"/>
</dbReference>
<dbReference type="SUPFAM" id="SSF52833">
    <property type="entry name" value="Thioredoxin-like"/>
    <property type="match status" value="1"/>
</dbReference>
<sequence>MKRETCFQHPRTDWLVLLLVVVILSGLLPRAEAADTVVLYFFWGDGCPHCEKEKEFLHELKQRYPQLEMRWFETWDHQELRNLADAIRKAYALEKSSVPLTILGNWTMIGFLSPEESGVQIEDQVIRCLENGCEDALEKLGPHRLAAKVKADIASGNPQEWEWFPASQAQTE</sequence>
<evidence type="ECO:0000313" key="2">
    <source>
        <dbReference type="Proteomes" id="UP000030661"/>
    </source>
</evidence>
<protein>
    <submittedName>
        <fullName evidence="1">Membrane protein, putative</fullName>
    </submittedName>
</protein>
<proteinExistence type="predicted"/>
<dbReference type="STRING" id="1499967.U27_03689"/>
<dbReference type="eggNOG" id="COG0526">
    <property type="taxonomic scope" value="Bacteria"/>
</dbReference>
<dbReference type="HOGENOM" id="CLU_1552267_0_0_0"/>
<dbReference type="Gene3D" id="3.40.30.10">
    <property type="entry name" value="Glutaredoxin"/>
    <property type="match status" value="1"/>
</dbReference>